<evidence type="ECO:0000256" key="1">
    <source>
        <dbReference type="SAM" id="MobiDB-lite"/>
    </source>
</evidence>
<evidence type="ECO:0000313" key="2">
    <source>
        <dbReference type="EMBL" id="OLQ10247.1"/>
    </source>
</evidence>
<proteinExistence type="predicted"/>
<comment type="caution">
    <text evidence="2">The sequence shown here is derived from an EMBL/GenBank/DDBJ whole genome shotgun (WGS) entry which is preliminary data.</text>
</comment>
<gene>
    <name evidence="2" type="ORF">AK812_SmicGene6077</name>
</gene>
<accession>A0A1Q9ES42</accession>
<dbReference type="EMBL" id="LSRX01000082">
    <property type="protein sequence ID" value="OLQ10247.1"/>
    <property type="molecule type" value="Genomic_DNA"/>
</dbReference>
<evidence type="ECO:0000313" key="3">
    <source>
        <dbReference type="Proteomes" id="UP000186817"/>
    </source>
</evidence>
<name>A0A1Q9ES42_SYMMI</name>
<dbReference type="Proteomes" id="UP000186817">
    <property type="component" value="Unassembled WGS sequence"/>
</dbReference>
<reference evidence="2 3" key="1">
    <citation type="submission" date="2016-02" db="EMBL/GenBank/DDBJ databases">
        <title>Genome analysis of coral dinoflagellate symbionts highlights evolutionary adaptations to a symbiotic lifestyle.</title>
        <authorList>
            <person name="Aranda M."/>
            <person name="Li Y."/>
            <person name="Liew Y.J."/>
            <person name="Baumgarten S."/>
            <person name="Simakov O."/>
            <person name="Wilson M."/>
            <person name="Piel J."/>
            <person name="Ashoor H."/>
            <person name="Bougouffa S."/>
            <person name="Bajic V.B."/>
            <person name="Ryu T."/>
            <person name="Ravasi T."/>
            <person name="Bayer T."/>
            <person name="Micklem G."/>
            <person name="Kim H."/>
            <person name="Bhak J."/>
            <person name="Lajeunesse T.C."/>
            <person name="Voolstra C.R."/>
        </authorList>
    </citation>
    <scope>NUCLEOTIDE SEQUENCE [LARGE SCALE GENOMIC DNA]</scope>
    <source>
        <strain evidence="2 3">CCMP2467</strain>
    </source>
</reference>
<organism evidence="2 3">
    <name type="scientific">Symbiodinium microadriaticum</name>
    <name type="common">Dinoflagellate</name>
    <name type="synonym">Zooxanthella microadriatica</name>
    <dbReference type="NCBI Taxonomy" id="2951"/>
    <lineage>
        <taxon>Eukaryota</taxon>
        <taxon>Sar</taxon>
        <taxon>Alveolata</taxon>
        <taxon>Dinophyceae</taxon>
        <taxon>Suessiales</taxon>
        <taxon>Symbiodiniaceae</taxon>
        <taxon>Symbiodinium</taxon>
    </lineage>
</organism>
<protein>
    <submittedName>
        <fullName evidence="2">Uncharacterized protein</fullName>
    </submittedName>
</protein>
<feature type="region of interest" description="Disordered" evidence="1">
    <location>
        <begin position="1"/>
        <end position="37"/>
    </location>
</feature>
<keyword evidence="3" id="KW-1185">Reference proteome</keyword>
<sequence length="381" mass="41698">MSGPRVRALGPECRDDGRAAKQGRKSGRALSQDVPAPPRKKRVALRWAAALAVAATFASLRAPAVQQHPIGSRVEGAGRGMVRSGALSRRHFRAAALQNLLLLKDAAYLRDRLGIKLAFLEDPMLEGMLAARYTKGVRAAINGQLVDKLKAEASSRQVQASDTIDKLKAKIRPTLDAGNPVADNSGSFFLGDPGGIFGRSTRPMEVGPTQAEILMEVRDQRLEAMLAQTLQHFMVMTGQNAMVPDGEDGLSPDSDMGFRTVENAWNKCKHDRKLVKASPQDVNEAFAVLDDRVYDEALHEPFVGATFELRTGDRASAMAQAVAHRRSGRHFFMELFRGAAPHRTVEGQELMDEPGVFDFLERPALPDLQRGRGQCFQKFGC</sequence>
<dbReference type="AlphaFoldDB" id="A0A1Q9ES42"/>